<gene>
    <name evidence="1" type="ORF">K441DRAFT_515436</name>
</gene>
<keyword evidence="2" id="KW-1185">Reference proteome</keyword>
<name>A0ACC8EK15_9PEZI</name>
<dbReference type="EMBL" id="KV748303">
    <property type="protein sequence ID" value="OCK86578.1"/>
    <property type="molecule type" value="Genomic_DNA"/>
</dbReference>
<evidence type="ECO:0000313" key="1">
    <source>
        <dbReference type="EMBL" id="OCK86578.1"/>
    </source>
</evidence>
<organism evidence="1 2">
    <name type="scientific">Cenococcum geophilum 1.58</name>
    <dbReference type="NCBI Taxonomy" id="794803"/>
    <lineage>
        <taxon>Eukaryota</taxon>
        <taxon>Fungi</taxon>
        <taxon>Dikarya</taxon>
        <taxon>Ascomycota</taxon>
        <taxon>Pezizomycotina</taxon>
        <taxon>Dothideomycetes</taxon>
        <taxon>Pleosporomycetidae</taxon>
        <taxon>Gloniales</taxon>
        <taxon>Gloniaceae</taxon>
        <taxon>Cenococcum</taxon>
    </lineage>
</organism>
<evidence type="ECO:0000313" key="2">
    <source>
        <dbReference type="Proteomes" id="UP000250078"/>
    </source>
</evidence>
<protein>
    <submittedName>
        <fullName evidence="1">Uncharacterized protein</fullName>
    </submittedName>
</protein>
<reference evidence="1 2" key="1">
    <citation type="journal article" date="2016" name="Nat. Commun.">
        <title>Ectomycorrhizal ecology is imprinted in the genome of the dominant symbiotic fungus Cenococcum geophilum.</title>
        <authorList>
            <consortium name="DOE Joint Genome Institute"/>
            <person name="Peter M."/>
            <person name="Kohler A."/>
            <person name="Ohm R.A."/>
            <person name="Kuo A."/>
            <person name="Krutzmann J."/>
            <person name="Morin E."/>
            <person name="Arend M."/>
            <person name="Barry K.W."/>
            <person name="Binder M."/>
            <person name="Choi C."/>
            <person name="Clum A."/>
            <person name="Copeland A."/>
            <person name="Grisel N."/>
            <person name="Haridas S."/>
            <person name="Kipfer T."/>
            <person name="LaButti K."/>
            <person name="Lindquist E."/>
            <person name="Lipzen A."/>
            <person name="Maire R."/>
            <person name="Meier B."/>
            <person name="Mihaltcheva S."/>
            <person name="Molinier V."/>
            <person name="Murat C."/>
            <person name="Poggeler S."/>
            <person name="Quandt C.A."/>
            <person name="Sperisen C."/>
            <person name="Tritt A."/>
            <person name="Tisserant E."/>
            <person name="Crous P.W."/>
            <person name="Henrissat B."/>
            <person name="Nehls U."/>
            <person name="Egli S."/>
            <person name="Spatafora J.W."/>
            <person name="Grigoriev I.V."/>
            <person name="Martin F.M."/>
        </authorList>
    </citation>
    <scope>NUCLEOTIDE SEQUENCE [LARGE SCALE GENOMIC DNA]</scope>
    <source>
        <strain evidence="1 2">1.58</strain>
    </source>
</reference>
<dbReference type="Proteomes" id="UP000250078">
    <property type="component" value="Unassembled WGS sequence"/>
</dbReference>
<feature type="non-terminal residue" evidence="1">
    <location>
        <position position="1"/>
    </location>
</feature>
<proteinExistence type="predicted"/>
<accession>A0ACC8EK15</accession>
<feature type="non-terminal residue" evidence="1">
    <location>
        <position position="67"/>
    </location>
</feature>
<sequence length="67" mass="8285">INNILFNYLNNFYTAYLDNIIIYFKNKLEYKEYVYKVNIKKLEFSIKYIKYLGFIISINRIKTNLKK</sequence>